<comment type="caution">
    <text evidence="1">The sequence shown here is derived from an EMBL/GenBank/DDBJ whole genome shotgun (WGS) entry which is preliminary data.</text>
</comment>
<evidence type="ECO:0000313" key="1">
    <source>
        <dbReference type="EMBL" id="PWE52157.1"/>
    </source>
</evidence>
<proteinExistence type="predicted"/>
<keyword evidence="2" id="KW-1185">Reference proteome</keyword>
<dbReference type="OrthoDB" id="9802846at2"/>
<sequence>MAGVIRYRRGINATNGKPLVGAAHLAQSLHKIWMTRLEQMPMLLALGSNLYGLLGEDVTPAIALAIYNELVASAARWEPEYAITQLQLVHVTQDGSLGLQHSGLYYPEGRYGNYDLSQPFSALRQGFGRIAA</sequence>
<protein>
    <submittedName>
        <fullName evidence="1">Integrase</fullName>
    </submittedName>
</protein>
<dbReference type="SUPFAM" id="SSF160719">
    <property type="entry name" value="gpW/gp25-like"/>
    <property type="match status" value="1"/>
</dbReference>
<dbReference type="AlphaFoldDB" id="A0A2U2DFR0"/>
<evidence type="ECO:0000313" key="2">
    <source>
        <dbReference type="Proteomes" id="UP000245252"/>
    </source>
</evidence>
<accession>A0A2U2DFR0</accession>
<organism evidence="1 2">
    <name type="scientific">Metarhizobium album</name>
    <dbReference type="NCBI Taxonomy" id="2182425"/>
    <lineage>
        <taxon>Bacteria</taxon>
        <taxon>Pseudomonadati</taxon>
        <taxon>Pseudomonadota</taxon>
        <taxon>Alphaproteobacteria</taxon>
        <taxon>Hyphomicrobiales</taxon>
        <taxon>Rhizobiaceae</taxon>
        <taxon>Metarhizobium</taxon>
    </lineage>
</organism>
<dbReference type="EMBL" id="QFBC01000034">
    <property type="protein sequence ID" value="PWE52157.1"/>
    <property type="molecule type" value="Genomic_DNA"/>
</dbReference>
<name>A0A2U2DFR0_9HYPH</name>
<dbReference type="RefSeq" id="WP_109462403.1">
    <property type="nucleotide sequence ID" value="NZ_QFBC01000034.1"/>
</dbReference>
<dbReference type="Gene3D" id="3.10.450.40">
    <property type="match status" value="1"/>
</dbReference>
<gene>
    <name evidence="1" type="ORF">DEM27_32680</name>
</gene>
<dbReference type="Proteomes" id="UP000245252">
    <property type="component" value="Unassembled WGS sequence"/>
</dbReference>
<reference evidence="1 2" key="1">
    <citation type="submission" date="2018-05" db="EMBL/GenBank/DDBJ databases">
        <title>The draft genome of strain NS-104.</title>
        <authorList>
            <person name="Hang P."/>
            <person name="Jiang J."/>
        </authorList>
    </citation>
    <scope>NUCLEOTIDE SEQUENCE [LARGE SCALE GENOMIC DNA]</scope>
    <source>
        <strain evidence="1 2">NS-104</strain>
    </source>
</reference>